<dbReference type="InterPro" id="IPR036444">
    <property type="entry name" value="PLipase_A2_dom_sf"/>
</dbReference>
<organism evidence="3">
    <name type="scientific">Oikopleura dioica</name>
    <name type="common">Tunicate</name>
    <dbReference type="NCBI Taxonomy" id="34765"/>
    <lineage>
        <taxon>Eukaryota</taxon>
        <taxon>Metazoa</taxon>
        <taxon>Chordata</taxon>
        <taxon>Tunicata</taxon>
        <taxon>Appendicularia</taxon>
        <taxon>Copelata</taxon>
        <taxon>Oikopleuridae</taxon>
        <taxon>Oikopleura</taxon>
    </lineage>
</organism>
<evidence type="ECO:0000256" key="1">
    <source>
        <dbReference type="SAM" id="SignalP"/>
    </source>
</evidence>
<dbReference type="AlphaFoldDB" id="E4Y7U7"/>
<dbReference type="EMBL" id="FN654313">
    <property type="protein sequence ID" value="CBY31697.1"/>
    <property type="molecule type" value="Genomic_DNA"/>
</dbReference>
<protein>
    <recommendedName>
        <fullName evidence="2">Phospholipase A2-like central domain-containing protein</fullName>
    </recommendedName>
</protein>
<dbReference type="SUPFAM" id="SSF48619">
    <property type="entry name" value="Phospholipase A2, PLA2"/>
    <property type="match status" value="1"/>
</dbReference>
<keyword evidence="1" id="KW-0732">Signal</keyword>
<dbReference type="Pfam" id="PF00068">
    <property type="entry name" value="Phospholip_A2_1"/>
    <property type="match status" value="1"/>
</dbReference>
<sequence>MKLSTFFVSFALAQEDGTVADDVCVSGGVEVSCINVRGRKNNKEEEGRADLSPGERRYADLKEIAKKIWAKAGMKGKDKFDERKYWAYGCHCYLLGDRPLSEMGQGAPKDELDNKCKAFKDCQKCVRDKHGDQCIGEFVQYTWKYSGKTGSFSSQNDAGSCEQELFQCDVQFAQDTFNSLDVFNNDFHAFWSEREFGFDNRDPDNCPSNGGIPVEHMCCGGYDRPYHWIGLNKNQCCADGNSGYVVARDQEC</sequence>
<dbReference type="InterPro" id="IPR016090">
    <property type="entry name" value="PLA2-like_dom"/>
</dbReference>
<dbReference type="Gene3D" id="1.20.90.10">
    <property type="entry name" value="Phospholipase A2 domain"/>
    <property type="match status" value="1"/>
</dbReference>
<feature type="domain" description="Phospholipase A2-like central" evidence="2">
    <location>
        <begin position="81"/>
        <end position="174"/>
    </location>
</feature>
<name>E4Y7U7_OIKDI</name>
<gene>
    <name evidence="3" type="ORF">GSOID_T00025614001</name>
</gene>
<feature type="signal peptide" evidence="1">
    <location>
        <begin position="1"/>
        <end position="20"/>
    </location>
</feature>
<proteinExistence type="predicted"/>
<accession>E4Y7U7</accession>
<dbReference type="GO" id="GO:0004623">
    <property type="term" value="F:phospholipase A2 activity"/>
    <property type="evidence" value="ECO:0007669"/>
    <property type="project" value="InterPro"/>
</dbReference>
<evidence type="ECO:0000259" key="2">
    <source>
        <dbReference type="Pfam" id="PF00068"/>
    </source>
</evidence>
<feature type="chain" id="PRO_5003193636" description="Phospholipase A2-like central domain-containing protein" evidence="1">
    <location>
        <begin position="21"/>
        <end position="252"/>
    </location>
</feature>
<evidence type="ECO:0000313" key="3">
    <source>
        <dbReference type="EMBL" id="CBY31697.1"/>
    </source>
</evidence>
<dbReference type="GO" id="GO:0006644">
    <property type="term" value="P:phospholipid metabolic process"/>
    <property type="evidence" value="ECO:0007669"/>
    <property type="project" value="InterPro"/>
</dbReference>
<reference evidence="3" key="1">
    <citation type="journal article" date="2010" name="Science">
        <title>Plasticity of animal genome architecture unmasked by rapid evolution of a pelagic tunicate.</title>
        <authorList>
            <person name="Denoeud F."/>
            <person name="Henriet S."/>
            <person name="Mungpakdee S."/>
            <person name="Aury J.M."/>
            <person name="Da Silva C."/>
            <person name="Brinkmann H."/>
            <person name="Mikhaleva J."/>
            <person name="Olsen L.C."/>
            <person name="Jubin C."/>
            <person name="Canestro C."/>
            <person name="Bouquet J.M."/>
            <person name="Danks G."/>
            <person name="Poulain J."/>
            <person name="Campsteijn C."/>
            <person name="Adamski M."/>
            <person name="Cross I."/>
            <person name="Yadetie F."/>
            <person name="Muffato M."/>
            <person name="Louis A."/>
            <person name="Butcher S."/>
            <person name="Tsagkogeorga G."/>
            <person name="Konrad A."/>
            <person name="Singh S."/>
            <person name="Jensen M.F."/>
            <person name="Cong E.H."/>
            <person name="Eikeseth-Otteraa H."/>
            <person name="Noel B."/>
            <person name="Anthouard V."/>
            <person name="Porcel B.M."/>
            <person name="Kachouri-Lafond R."/>
            <person name="Nishino A."/>
            <person name="Ugolini M."/>
            <person name="Chourrout P."/>
            <person name="Nishida H."/>
            <person name="Aasland R."/>
            <person name="Huzurbazar S."/>
            <person name="Westhof E."/>
            <person name="Delsuc F."/>
            <person name="Lehrach H."/>
            <person name="Reinhardt R."/>
            <person name="Weissenbach J."/>
            <person name="Roy S.W."/>
            <person name="Artiguenave F."/>
            <person name="Postlethwait J.H."/>
            <person name="Manak J.R."/>
            <person name="Thompson E.M."/>
            <person name="Jaillon O."/>
            <person name="Du Pasquier L."/>
            <person name="Boudinot P."/>
            <person name="Liberles D.A."/>
            <person name="Volff J.N."/>
            <person name="Philippe H."/>
            <person name="Lenhard B."/>
            <person name="Roest Crollius H."/>
            <person name="Wincker P."/>
            <person name="Chourrout D."/>
        </authorList>
    </citation>
    <scope>NUCLEOTIDE SEQUENCE [LARGE SCALE GENOMIC DNA]</scope>
</reference>
<dbReference type="GO" id="GO:0050482">
    <property type="term" value="P:arachidonate secretion"/>
    <property type="evidence" value="ECO:0007669"/>
    <property type="project" value="InterPro"/>
</dbReference>
<dbReference type="Proteomes" id="UP000011014">
    <property type="component" value="Unassembled WGS sequence"/>
</dbReference>